<keyword evidence="3" id="KW-1185">Reference proteome</keyword>
<evidence type="ECO:0000259" key="1">
    <source>
        <dbReference type="Pfam" id="PF12937"/>
    </source>
</evidence>
<dbReference type="Pfam" id="PF12937">
    <property type="entry name" value="F-box-like"/>
    <property type="match status" value="1"/>
</dbReference>
<proteinExistence type="predicted"/>
<accession>A0A6A4HYY9</accession>
<organism evidence="2 3">
    <name type="scientific">Gymnopus androsaceus JB14</name>
    <dbReference type="NCBI Taxonomy" id="1447944"/>
    <lineage>
        <taxon>Eukaryota</taxon>
        <taxon>Fungi</taxon>
        <taxon>Dikarya</taxon>
        <taxon>Basidiomycota</taxon>
        <taxon>Agaricomycotina</taxon>
        <taxon>Agaricomycetes</taxon>
        <taxon>Agaricomycetidae</taxon>
        <taxon>Agaricales</taxon>
        <taxon>Marasmiineae</taxon>
        <taxon>Omphalotaceae</taxon>
        <taxon>Gymnopus</taxon>
    </lineage>
</organism>
<sequence length="142" mass="15922">MYYSTEVEQVLRDGEKDMGDYAAEIANLQSRILSIQGKKDRLEAHLRAYASLVAPIRRVPDEILGEIFEYYCSSPCALYLNGTGNGPLIVSAVCSHWRSIVHSTPSLWSRISLRLGPESAPRSILQLFLDRSKEVPLELVVD</sequence>
<name>A0A6A4HYY9_9AGAR</name>
<dbReference type="EMBL" id="ML769440">
    <property type="protein sequence ID" value="KAE9401964.1"/>
    <property type="molecule type" value="Genomic_DNA"/>
</dbReference>
<dbReference type="OrthoDB" id="3268380at2759"/>
<dbReference type="InterPro" id="IPR036047">
    <property type="entry name" value="F-box-like_dom_sf"/>
</dbReference>
<feature type="non-terminal residue" evidence="2">
    <location>
        <position position="142"/>
    </location>
</feature>
<dbReference type="SUPFAM" id="SSF81383">
    <property type="entry name" value="F-box domain"/>
    <property type="match status" value="1"/>
</dbReference>
<dbReference type="AlphaFoldDB" id="A0A6A4HYY9"/>
<dbReference type="InterPro" id="IPR001810">
    <property type="entry name" value="F-box_dom"/>
</dbReference>
<gene>
    <name evidence="2" type="ORF">BT96DRAFT_817190</name>
</gene>
<reference evidence="2" key="1">
    <citation type="journal article" date="2019" name="Environ. Microbiol.">
        <title>Fungal ecological strategies reflected in gene transcription - a case study of two litter decomposers.</title>
        <authorList>
            <person name="Barbi F."/>
            <person name="Kohler A."/>
            <person name="Barry K."/>
            <person name="Baskaran P."/>
            <person name="Daum C."/>
            <person name="Fauchery L."/>
            <person name="Ihrmark K."/>
            <person name="Kuo A."/>
            <person name="LaButti K."/>
            <person name="Lipzen A."/>
            <person name="Morin E."/>
            <person name="Grigoriev I.V."/>
            <person name="Henrissat B."/>
            <person name="Lindahl B."/>
            <person name="Martin F."/>
        </authorList>
    </citation>
    <scope>NUCLEOTIDE SEQUENCE</scope>
    <source>
        <strain evidence="2">JB14</strain>
    </source>
</reference>
<protein>
    <recommendedName>
        <fullName evidence="1">F-box domain-containing protein</fullName>
    </recommendedName>
</protein>
<dbReference type="Proteomes" id="UP000799118">
    <property type="component" value="Unassembled WGS sequence"/>
</dbReference>
<evidence type="ECO:0000313" key="3">
    <source>
        <dbReference type="Proteomes" id="UP000799118"/>
    </source>
</evidence>
<dbReference type="Gene3D" id="1.20.1280.50">
    <property type="match status" value="1"/>
</dbReference>
<evidence type="ECO:0000313" key="2">
    <source>
        <dbReference type="EMBL" id="KAE9401964.1"/>
    </source>
</evidence>
<feature type="domain" description="F-box" evidence="1">
    <location>
        <begin position="57"/>
        <end position="114"/>
    </location>
</feature>